<dbReference type="Gene3D" id="3.40.50.300">
    <property type="entry name" value="P-loop containing nucleotide triphosphate hydrolases"/>
    <property type="match status" value="1"/>
</dbReference>
<dbReference type="InterPro" id="IPR002078">
    <property type="entry name" value="Sigma_54_int"/>
</dbReference>
<dbReference type="InterPro" id="IPR025944">
    <property type="entry name" value="Sigma_54_int_dom_CS"/>
</dbReference>
<dbReference type="Pfam" id="PF02954">
    <property type="entry name" value="HTH_8"/>
    <property type="match status" value="1"/>
</dbReference>
<dbReference type="SUPFAM" id="SSF46689">
    <property type="entry name" value="Homeodomain-like"/>
    <property type="match status" value="1"/>
</dbReference>
<keyword evidence="3" id="KW-0963">Cytoplasm</keyword>
<evidence type="ECO:0000256" key="3">
    <source>
        <dbReference type="ARBA" id="ARBA00022490"/>
    </source>
</evidence>
<dbReference type="CDD" id="cd00009">
    <property type="entry name" value="AAA"/>
    <property type="match status" value="1"/>
</dbReference>
<dbReference type="FunFam" id="3.40.50.300:FF:000006">
    <property type="entry name" value="DNA-binding transcriptional regulator NtrC"/>
    <property type="match status" value="1"/>
</dbReference>
<dbReference type="GO" id="GO:0005737">
    <property type="term" value="C:cytoplasm"/>
    <property type="evidence" value="ECO:0007669"/>
    <property type="project" value="UniProtKB-SubCell"/>
</dbReference>
<dbReference type="InterPro" id="IPR009057">
    <property type="entry name" value="Homeodomain-like_sf"/>
</dbReference>
<dbReference type="InterPro" id="IPR011006">
    <property type="entry name" value="CheY-like_superfamily"/>
</dbReference>
<sequence>MAKVLVIDDEVSILESLEMFLSEKGYDIRTAASAAAGMAAFKSFAPDVVILDIRLPDSSGFEVLDGFNMSAEPPKVIMITAFHDMEAAITSMKRGAYDYIHKPLDADEIENAVEKAVRATEAERAAPASLDPVDATLDDVIIGKSKAILDVFKTMGILCQNDATALIQGETGTGKELIARVIHKNSKNQAEPFITLDCSAVVETLLESELFGHEKGAFTGAAQTKMGQIELAGKGTLFLDEIGELPLGIQGKLLGFLERREYLRVGGQFPQRSHCRILAATHRDLNQMVLDGQFRRDLFFRLNVIPLSVPPLRERLEDIPDLTHHFLNIIRRSMNKSHLRLQESAVAALMRHQWPGNVRELKNVITAAAIRSRSHVILKESVDAVLSQQQHKTDDPLDAAPDLSSLEHQHILRVLRSVGWNRTHAARLLGISLPTLRSKIRKFGIDPSET</sequence>
<evidence type="ECO:0000256" key="2">
    <source>
        <dbReference type="ARBA" id="ARBA00019059"/>
    </source>
</evidence>
<dbReference type="SUPFAM" id="SSF52172">
    <property type="entry name" value="CheY-like"/>
    <property type="match status" value="1"/>
</dbReference>
<dbReference type="PANTHER" id="PTHR32071">
    <property type="entry name" value="TRANSCRIPTIONAL REGULATORY PROTEIN"/>
    <property type="match status" value="1"/>
</dbReference>
<reference evidence="19 20" key="1">
    <citation type="submission" date="2019-11" db="EMBL/GenBank/DDBJ databases">
        <title>Comparative genomics of hydrocarbon-degrading Desulfosarcina strains.</title>
        <authorList>
            <person name="Watanabe M."/>
            <person name="Kojima H."/>
            <person name="Fukui M."/>
        </authorList>
    </citation>
    <scope>NUCLEOTIDE SEQUENCE [LARGE SCALE GENOMIC DNA]</scope>
    <source>
        <strain evidence="19 20">28bB2T</strain>
    </source>
</reference>
<dbReference type="PANTHER" id="PTHR32071:SF95">
    <property type="entry name" value="DNA-BINDING TRANSCRIPTIONAL REGULATOR NTRC"/>
    <property type="match status" value="1"/>
</dbReference>
<dbReference type="EMBL" id="AP021876">
    <property type="protein sequence ID" value="BBO86213.1"/>
    <property type="molecule type" value="Genomic_DNA"/>
</dbReference>
<keyword evidence="6" id="KW-0547">Nucleotide-binding</keyword>
<dbReference type="PROSITE" id="PS50045">
    <property type="entry name" value="SIGMA54_INTERACT_4"/>
    <property type="match status" value="1"/>
</dbReference>
<feature type="domain" description="Sigma-54 factor interaction" evidence="17">
    <location>
        <begin position="141"/>
        <end position="370"/>
    </location>
</feature>
<evidence type="ECO:0000256" key="9">
    <source>
        <dbReference type="ARBA" id="ARBA00023015"/>
    </source>
</evidence>
<feature type="domain" description="Response regulatory" evidence="18">
    <location>
        <begin position="3"/>
        <end position="117"/>
    </location>
</feature>
<evidence type="ECO:0000256" key="4">
    <source>
        <dbReference type="ARBA" id="ARBA00022491"/>
    </source>
</evidence>
<dbReference type="GO" id="GO:0000160">
    <property type="term" value="P:phosphorelay signal transduction system"/>
    <property type="evidence" value="ECO:0007669"/>
    <property type="project" value="UniProtKB-KW"/>
</dbReference>
<dbReference type="SMART" id="SM00382">
    <property type="entry name" value="AAA"/>
    <property type="match status" value="1"/>
</dbReference>
<name>A0A5K8A100_9BACT</name>
<evidence type="ECO:0000256" key="15">
    <source>
        <dbReference type="ARBA" id="ARBA00031910"/>
    </source>
</evidence>
<keyword evidence="7" id="KW-0067">ATP-binding</keyword>
<dbReference type="Pfam" id="PF00158">
    <property type="entry name" value="Sigma54_activat"/>
    <property type="match status" value="1"/>
</dbReference>
<evidence type="ECO:0000256" key="8">
    <source>
        <dbReference type="ARBA" id="ARBA00023012"/>
    </source>
</evidence>
<keyword evidence="13" id="KW-0535">Nitrogen fixation</keyword>
<dbReference type="GO" id="GO:0005524">
    <property type="term" value="F:ATP binding"/>
    <property type="evidence" value="ECO:0007669"/>
    <property type="project" value="UniProtKB-KW"/>
</dbReference>
<dbReference type="SMART" id="SM00448">
    <property type="entry name" value="REC"/>
    <property type="match status" value="1"/>
</dbReference>
<comment type="subcellular location">
    <subcellularLocation>
        <location evidence="1">Cytoplasm</location>
    </subcellularLocation>
</comment>
<protein>
    <recommendedName>
        <fullName evidence="2">DNA-binding transcriptional regulator NtrC</fullName>
    </recommendedName>
    <alternativeName>
        <fullName evidence="14">Nitrogen regulation protein NR(I)</fullName>
    </alternativeName>
    <alternativeName>
        <fullName evidence="15">Nitrogen regulator I</fullName>
    </alternativeName>
</protein>
<gene>
    <name evidence="19" type="ORF">DSCO28_67790</name>
</gene>
<dbReference type="Gene3D" id="1.10.10.60">
    <property type="entry name" value="Homeodomain-like"/>
    <property type="match status" value="1"/>
</dbReference>
<evidence type="ECO:0000256" key="14">
    <source>
        <dbReference type="ARBA" id="ARBA00029881"/>
    </source>
</evidence>
<dbReference type="PRINTS" id="PR01590">
    <property type="entry name" value="HTHFIS"/>
</dbReference>
<keyword evidence="12" id="KW-0804">Transcription</keyword>
<keyword evidence="10" id="KW-0238">DNA-binding</keyword>
<evidence type="ECO:0000256" key="12">
    <source>
        <dbReference type="ARBA" id="ARBA00023163"/>
    </source>
</evidence>
<dbReference type="Proteomes" id="UP000425960">
    <property type="component" value="Chromosome"/>
</dbReference>
<dbReference type="Pfam" id="PF00072">
    <property type="entry name" value="Response_reg"/>
    <property type="match status" value="1"/>
</dbReference>
<evidence type="ECO:0000256" key="13">
    <source>
        <dbReference type="ARBA" id="ARBA00023231"/>
    </source>
</evidence>
<evidence type="ECO:0000256" key="10">
    <source>
        <dbReference type="ARBA" id="ARBA00023125"/>
    </source>
</evidence>
<dbReference type="PROSITE" id="PS00688">
    <property type="entry name" value="SIGMA54_INTERACT_3"/>
    <property type="match status" value="1"/>
</dbReference>
<keyword evidence="11" id="KW-0010">Activator</keyword>
<dbReference type="GO" id="GO:0043565">
    <property type="term" value="F:sequence-specific DNA binding"/>
    <property type="evidence" value="ECO:0007669"/>
    <property type="project" value="InterPro"/>
</dbReference>
<keyword evidence="8" id="KW-0902">Two-component regulatory system</keyword>
<dbReference type="InterPro" id="IPR027417">
    <property type="entry name" value="P-loop_NTPase"/>
</dbReference>
<feature type="modified residue" description="4-aspartylphosphate" evidence="16">
    <location>
        <position position="52"/>
    </location>
</feature>
<evidence type="ECO:0000256" key="6">
    <source>
        <dbReference type="ARBA" id="ARBA00022741"/>
    </source>
</evidence>
<dbReference type="AlphaFoldDB" id="A0A5K8A100"/>
<evidence type="ECO:0000259" key="17">
    <source>
        <dbReference type="PROSITE" id="PS50045"/>
    </source>
</evidence>
<dbReference type="RefSeq" id="WP_155325577.1">
    <property type="nucleotide sequence ID" value="NZ_AP021876.1"/>
</dbReference>
<proteinExistence type="predicted"/>
<dbReference type="InterPro" id="IPR002197">
    <property type="entry name" value="HTH_Fis"/>
</dbReference>
<evidence type="ECO:0000313" key="19">
    <source>
        <dbReference type="EMBL" id="BBO86213.1"/>
    </source>
</evidence>
<evidence type="ECO:0000256" key="11">
    <source>
        <dbReference type="ARBA" id="ARBA00023159"/>
    </source>
</evidence>
<dbReference type="Pfam" id="PF25601">
    <property type="entry name" value="AAA_lid_14"/>
    <property type="match status" value="1"/>
</dbReference>
<dbReference type="InterPro" id="IPR001789">
    <property type="entry name" value="Sig_transdc_resp-reg_receiver"/>
</dbReference>
<evidence type="ECO:0000256" key="7">
    <source>
        <dbReference type="ARBA" id="ARBA00022840"/>
    </source>
</evidence>
<dbReference type="GO" id="GO:0006355">
    <property type="term" value="P:regulation of DNA-templated transcription"/>
    <property type="evidence" value="ECO:0007669"/>
    <property type="project" value="InterPro"/>
</dbReference>
<dbReference type="Gene3D" id="1.10.8.60">
    <property type="match status" value="1"/>
</dbReference>
<keyword evidence="9" id="KW-0805">Transcription regulation</keyword>
<evidence type="ECO:0000256" key="5">
    <source>
        <dbReference type="ARBA" id="ARBA00022553"/>
    </source>
</evidence>
<evidence type="ECO:0000256" key="16">
    <source>
        <dbReference type="PROSITE-ProRule" id="PRU00169"/>
    </source>
</evidence>
<evidence type="ECO:0000259" key="18">
    <source>
        <dbReference type="PROSITE" id="PS50110"/>
    </source>
</evidence>
<dbReference type="PROSITE" id="PS50110">
    <property type="entry name" value="RESPONSE_REGULATORY"/>
    <property type="match status" value="1"/>
</dbReference>
<keyword evidence="4" id="KW-0678">Repressor</keyword>
<dbReference type="InterPro" id="IPR058031">
    <property type="entry name" value="AAA_lid_NorR"/>
</dbReference>
<keyword evidence="5 16" id="KW-0597">Phosphoprotein</keyword>
<accession>A0A5K8A100</accession>
<organism evidence="19 20">
    <name type="scientific">Desulfosarcina ovata subsp. sediminis</name>
    <dbReference type="NCBI Taxonomy" id="885957"/>
    <lineage>
        <taxon>Bacteria</taxon>
        <taxon>Pseudomonadati</taxon>
        <taxon>Thermodesulfobacteriota</taxon>
        <taxon>Desulfobacteria</taxon>
        <taxon>Desulfobacterales</taxon>
        <taxon>Desulfosarcinaceae</taxon>
        <taxon>Desulfosarcina</taxon>
    </lineage>
</organism>
<evidence type="ECO:0000313" key="20">
    <source>
        <dbReference type="Proteomes" id="UP000425960"/>
    </source>
</evidence>
<evidence type="ECO:0000256" key="1">
    <source>
        <dbReference type="ARBA" id="ARBA00004496"/>
    </source>
</evidence>
<dbReference type="SUPFAM" id="SSF52540">
    <property type="entry name" value="P-loop containing nucleoside triphosphate hydrolases"/>
    <property type="match status" value="1"/>
</dbReference>
<dbReference type="InterPro" id="IPR003593">
    <property type="entry name" value="AAA+_ATPase"/>
</dbReference>
<dbReference type="KEGG" id="dov:DSCO28_67790"/>
<dbReference type="Gene3D" id="3.40.50.2300">
    <property type="match status" value="1"/>
</dbReference>